<keyword evidence="2" id="KW-1185">Reference proteome</keyword>
<feature type="signal peptide" evidence="1">
    <location>
        <begin position="1"/>
        <end position="21"/>
    </location>
</feature>
<dbReference type="RefSeq" id="XP_065652112.1">
    <property type="nucleotide sequence ID" value="XM_065796040.1"/>
</dbReference>
<dbReference type="GeneID" id="100210725"/>
<sequence>MIQHNLCFLIFNFGLFININGFEEDECTLSKEATQNDLFQIFKNIKEEYYKNNRHMASTNDDITCFEVKKQFHPYIPTYDNIKKNADAARHQLSILHHLPINKTLLKPREERLLSQFQYFLESSFDNIYGSYYDGVWMLGPDYFCEQPICVISNHLYAALKRITVRSVKDLELIIYWIREHRKTFTQYTENAKQGIELGMVQPVEVCKSASRTLSTLYRQVHNGGPEDALNFDFATLLLGDGNILKLPYYEFITNSHLVAFRNKNNGKEYVELVKQAIIDDFGKPLKDMIDYFKNEHFKYCSPSNVSSGLGGLPLKYKFKDAEKQTQVTTHKLPTGETINVKEGYQKLMKYYTTSNITGKMATELGYKRLHQFYNEVLALGKNVTGKENEEEIIEEFKKKLNKKSLYFNAFKFPDNESDDIAHEKCVNDKDAAELCPTRWKAIKSWFEHNVNIMQSAKSCIQELFYTNGENKTTPDCLVKLTAEYNPSNGVPSYLESDPDCIEPANYFVPFFKAEMGPSYEDYNTNFHESRPGHHLQIQGFLENFQDACGGISGWINDVVDYYPSFSEGWGLYAENPLLLHDTKIIKDNPLARYGTLKWQIWRALRLIADVGFHEGNLTRDDVTKLFSKYTWDESDTVIKEITRYQGTPGQATSYMIGQQTIIDLRSSIEKQLGDKFDIKEFHYQLLKQGQSPFHFILSYMASYVKCKLDKSSLSDCNVILNPPKPSFQFVDIKRKKKLKDIKALFRLFKKKKHH</sequence>
<proteinExistence type="predicted"/>
<evidence type="ECO:0000313" key="4">
    <source>
        <dbReference type="RefSeq" id="XP_065652113.1"/>
    </source>
</evidence>
<reference evidence="3 4" key="1">
    <citation type="submission" date="2025-05" db="UniProtKB">
        <authorList>
            <consortium name="RefSeq"/>
        </authorList>
    </citation>
    <scope>IDENTIFICATION</scope>
</reference>
<dbReference type="Pfam" id="PF05960">
    <property type="entry name" value="DUF885"/>
    <property type="match status" value="1"/>
</dbReference>
<keyword evidence="1" id="KW-0732">Signal</keyword>
<gene>
    <name evidence="3 4" type="primary">LOC100210725</name>
</gene>
<dbReference type="InterPro" id="IPR010281">
    <property type="entry name" value="DUF885"/>
</dbReference>
<evidence type="ECO:0000313" key="2">
    <source>
        <dbReference type="Proteomes" id="UP001652625"/>
    </source>
</evidence>
<organism evidence="2 4">
    <name type="scientific">Hydra vulgaris</name>
    <name type="common">Hydra</name>
    <name type="synonym">Hydra attenuata</name>
    <dbReference type="NCBI Taxonomy" id="6087"/>
    <lineage>
        <taxon>Eukaryota</taxon>
        <taxon>Metazoa</taxon>
        <taxon>Cnidaria</taxon>
        <taxon>Hydrozoa</taxon>
        <taxon>Hydroidolina</taxon>
        <taxon>Anthoathecata</taxon>
        <taxon>Aplanulata</taxon>
        <taxon>Hydridae</taxon>
        <taxon>Hydra</taxon>
    </lineage>
</organism>
<accession>A0ABM4BSI4</accession>
<dbReference type="PANTHER" id="PTHR33361:SF2">
    <property type="entry name" value="DUF885 DOMAIN-CONTAINING PROTEIN"/>
    <property type="match status" value="1"/>
</dbReference>
<dbReference type="Proteomes" id="UP001652625">
    <property type="component" value="Chromosome 04"/>
</dbReference>
<evidence type="ECO:0000256" key="1">
    <source>
        <dbReference type="SAM" id="SignalP"/>
    </source>
</evidence>
<protein>
    <submittedName>
        <fullName evidence="3 4">Uncharacterized protein LOC100210725 isoform X2</fullName>
    </submittedName>
</protein>
<dbReference type="PANTHER" id="PTHR33361">
    <property type="entry name" value="GLR0591 PROTEIN"/>
    <property type="match status" value="1"/>
</dbReference>
<evidence type="ECO:0000313" key="3">
    <source>
        <dbReference type="RefSeq" id="XP_065652112.1"/>
    </source>
</evidence>
<feature type="chain" id="PRO_5045025857" evidence="1">
    <location>
        <begin position="22"/>
        <end position="755"/>
    </location>
</feature>
<name>A0ABM4BSI4_HYDVU</name>
<dbReference type="RefSeq" id="XP_065652113.1">
    <property type="nucleotide sequence ID" value="XM_065796041.1"/>
</dbReference>